<dbReference type="EMBL" id="AP019515">
    <property type="protein sequence ID" value="BBI65513.1"/>
    <property type="molecule type" value="Genomic_DNA"/>
</dbReference>
<gene>
    <name evidence="6" type="ORF">HSBAA_PA_1160</name>
</gene>
<proteinExistence type="predicted"/>
<evidence type="ECO:0000256" key="3">
    <source>
        <dbReference type="ARBA" id="ARBA00022989"/>
    </source>
</evidence>
<evidence type="ECO:0000313" key="6">
    <source>
        <dbReference type="EMBL" id="BBI65513.1"/>
    </source>
</evidence>
<feature type="transmembrane region" description="Helical" evidence="5">
    <location>
        <begin position="148"/>
        <end position="168"/>
    </location>
</feature>
<dbReference type="GO" id="GO:0016020">
    <property type="term" value="C:membrane"/>
    <property type="evidence" value="ECO:0007669"/>
    <property type="project" value="UniProtKB-SubCell"/>
</dbReference>
<dbReference type="Proteomes" id="UP000320231">
    <property type="component" value="Plasmid pBAA-803-A"/>
</dbReference>
<dbReference type="GO" id="GO:0022857">
    <property type="term" value="F:transmembrane transporter activity"/>
    <property type="evidence" value="ECO:0007669"/>
    <property type="project" value="InterPro"/>
</dbReference>
<feature type="transmembrane region" description="Helical" evidence="5">
    <location>
        <begin position="175"/>
        <end position="195"/>
    </location>
</feature>
<evidence type="ECO:0000256" key="2">
    <source>
        <dbReference type="ARBA" id="ARBA00022692"/>
    </source>
</evidence>
<keyword evidence="2 5" id="KW-0812">Transmembrane</keyword>
<reference evidence="6 7" key="1">
    <citation type="journal article" date="2019" name="Microbiol. Resour. Announc.">
        <title>Complete Genome Sequence of Halomonas sulfidaeris Strain Esulfide1 Isolated from a Metal Sulfide Rock at a Depth of 2,200 Meters, Obtained Using Nanopore Sequencing.</title>
        <authorList>
            <person name="Saito M."/>
            <person name="Nishigata A."/>
            <person name="Galipon J."/>
            <person name="Arakawa K."/>
        </authorList>
    </citation>
    <scope>NUCLEOTIDE SEQUENCE [LARGE SCALE GENOMIC DNA]</scope>
    <source>
        <strain evidence="6 7">ATCC BAA-803</strain>
        <plasmid evidence="7">pbaa-803-a dna</plasmid>
    </source>
</reference>
<keyword evidence="3 5" id="KW-1133">Transmembrane helix</keyword>
<evidence type="ECO:0000256" key="5">
    <source>
        <dbReference type="SAM" id="Phobius"/>
    </source>
</evidence>
<dbReference type="KEGG" id="hsr:HSBAA_PA_1160"/>
<comment type="subcellular location">
    <subcellularLocation>
        <location evidence="1">Membrane</location>
        <topology evidence="1">Multi-pass membrane protein</topology>
    </subcellularLocation>
</comment>
<keyword evidence="4 5" id="KW-0472">Membrane</keyword>
<dbReference type="AlphaFoldDB" id="A0A455UJE8"/>
<geneLocation type="plasmid" evidence="7">
    <name>pbaa-803-a dna</name>
</geneLocation>
<organism evidence="6 7">
    <name type="scientific">Vreelandella sulfidaeris</name>
    <dbReference type="NCBI Taxonomy" id="115553"/>
    <lineage>
        <taxon>Bacteria</taxon>
        <taxon>Pseudomonadati</taxon>
        <taxon>Pseudomonadota</taxon>
        <taxon>Gammaproteobacteria</taxon>
        <taxon>Oceanospirillales</taxon>
        <taxon>Halomonadaceae</taxon>
        <taxon>Vreelandella</taxon>
    </lineage>
</organism>
<dbReference type="Gene3D" id="1.20.1740.10">
    <property type="entry name" value="Amino acid/polyamine transporter I"/>
    <property type="match status" value="1"/>
</dbReference>
<accession>A0A455UJE8</accession>
<evidence type="ECO:0000256" key="1">
    <source>
        <dbReference type="ARBA" id="ARBA00004141"/>
    </source>
</evidence>
<evidence type="ECO:0000256" key="4">
    <source>
        <dbReference type="ARBA" id="ARBA00023136"/>
    </source>
</evidence>
<dbReference type="InterPro" id="IPR002293">
    <property type="entry name" value="AA/rel_permease1"/>
</dbReference>
<feature type="transmembrane region" description="Helical" evidence="5">
    <location>
        <begin position="98"/>
        <end position="117"/>
    </location>
</feature>
<feature type="transmembrane region" description="Helical" evidence="5">
    <location>
        <begin position="49"/>
        <end position="77"/>
    </location>
</feature>
<evidence type="ECO:0000313" key="7">
    <source>
        <dbReference type="Proteomes" id="UP000320231"/>
    </source>
</evidence>
<dbReference type="Pfam" id="PF13520">
    <property type="entry name" value="AA_permease_2"/>
    <property type="match status" value="1"/>
</dbReference>
<sequence length="210" mass="22534">MISIALCVVIYALVGFAVASNLSLSEIIETQDYSLAAAARPALGEAAVGFTVVLAMLATAGGIIASVFAVSRMLAMLTEMKLVPHRHFHMPGSLQKHTLVYTIVFGLILTAFLILAVSRRSALFLLDHGYRYPLGVLRHLRKSVGANAVIPSIAILLDVLVLSGFVWVKATSDPLVLIVAAGLMAVLLIGEWLFLAKRNNSADSEQFHSH</sequence>
<protein>
    <submittedName>
        <fullName evidence="6">Uncharacterized protein</fullName>
    </submittedName>
</protein>
<keyword evidence="6" id="KW-0614">Plasmid</keyword>
<name>A0A455UJE8_9GAMM</name>